<dbReference type="EMBL" id="CAJVPT010066953">
    <property type="protein sequence ID" value="CAG8774202.1"/>
    <property type="molecule type" value="Genomic_DNA"/>
</dbReference>
<dbReference type="Proteomes" id="UP000789525">
    <property type="component" value="Unassembled WGS sequence"/>
</dbReference>
<comment type="caution">
    <text evidence="1">The sequence shown here is derived from an EMBL/GenBank/DDBJ whole genome shotgun (WGS) entry which is preliminary data.</text>
</comment>
<accession>A0ACA9R344</accession>
<feature type="non-terminal residue" evidence="1">
    <location>
        <position position="1"/>
    </location>
</feature>
<sequence length="173" mass="19179">YVDLQLSAEHRKLVYKGALNRRGGSGDKEDLQVFFFDHALLMVKPKTKGDQYKVFRRPIPLELLHVSAADESLAVQTIRPSTTGRAGGKAALVKPGPHEHHSVGSISSTGHNSPLSLGSANNSLIASNKNGFPITFTHLGWRGYSITLWAGTFISKKKWMETIQQQQDLMRER</sequence>
<organism evidence="1 2">
    <name type="scientific">Acaulospora colombiana</name>
    <dbReference type="NCBI Taxonomy" id="27376"/>
    <lineage>
        <taxon>Eukaryota</taxon>
        <taxon>Fungi</taxon>
        <taxon>Fungi incertae sedis</taxon>
        <taxon>Mucoromycota</taxon>
        <taxon>Glomeromycotina</taxon>
        <taxon>Glomeromycetes</taxon>
        <taxon>Diversisporales</taxon>
        <taxon>Acaulosporaceae</taxon>
        <taxon>Acaulospora</taxon>
    </lineage>
</organism>
<name>A0ACA9R344_9GLOM</name>
<gene>
    <name evidence="1" type="ORF">ACOLOM_LOCUS13992</name>
</gene>
<keyword evidence="2" id="KW-1185">Reference proteome</keyword>
<reference evidence="1" key="1">
    <citation type="submission" date="2021-06" db="EMBL/GenBank/DDBJ databases">
        <authorList>
            <person name="Kallberg Y."/>
            <person name="Tangrot J."/>
            <person name="Rosling A."/>
        </authorList>
    </citation>
    <scope>NUCLEOTIDE SEQUENCE</scope>
    <source>
        <strain evidence="1">CL356</strain>
    </source>
</reference>
<evidence type="ECO:0000313" key="1">
    <source>
        <dbReference type="EMBL" id="CAG8774202.1"/>
    </source>
</evidence>
<feature type="non-terminal residue" evidence="1">
    <location>
        <position position="173"/>
    </location>
</feature>
<proteinExistence type="predicted"/>
<evidence type="ECO:0000313" key="2">
    <source>
        <dbReference type="Proteomes" id="UP000789525"/>
    </source>
</evidence>
<protein>
    <submittedName>
        <fullName evidence="1">14192_t:CDS:1</fullName>
    </submittedName>
</protein>